<reference evidence="2 3" key="1">
    <citation type="journal article" date="2024" name="J Genomics">
        <title>Draft genome sequencing and assembly of Favolaschia claudopus CIRM-BRFM 2984 isolated from oak limbs.</title>
        <authorList>
            <person name="Navarro D."/>
            <person name="Drula E."/>
            <person name="Chaduli D."/>
            <person name="Cazenave R."/>
            <person name="Ahrendt S."/>
            <person name="Wang J."/>
            <person name="Lipzen A."/>
            <person name="Daum C."/>
            <person name="Barry K."/>
            <person name="Grigoriev I.V."/>
            <person name="Favel A."/>
            <person name="Rosso M.N."/>
            <person name="Martin F."/>
        </authorList>
    </citation>
    <scope>NUCLEOTIDE SEQUENCE [LARGE SCALE GENOMIC DNA]</scope>
    <source>
        <strain evidence="2 3">CIRM-BRFM 2984</strain>
    </source>
</reference>
<dbReference type="AlphaFoldDB" id="A0AAW0DHH7"/>
<proteinExistence type="predicted"/>
<feature type="transmembrane region" description="Helical" evidence="1">
    <location>
        <begin position="68"/>
        <end position="86"/>
    </location>
</feature>
<sequence>MSQLSDSDRRWILRNNANVLWRVFRPAYVVGGQLALLGISIFAFYLVKASGQLISDPELHPDPRFDTYFSTLFGSVLSLASSFLFAEGVRHAIILSLTRSVPVSLFGFGIRLSRRSLILKKQYVKWTFISIVLALVPLAQTPGWVYLTIPTIHAFTLSVNGTELDTTSQAFVEQFPQIWQSDLQNSVITTKLAPVFENAGAASASAQAGYRSILDFGGWGFNSSTRGVYPLSFEPFYFNFNTTPVTSNKSLIAANTAGFPLAQAPLLSQSNPRFSYSINQEGHTANVSCTSATLNESSDPPLFRVADVVQIPTNDGSLQLTRWTVTTKCADGGNGTNGGPVLSTTNNTLTMTTCSNAQDLNSMTSTIIIDGQGLYSFAGSMICTITPRVYDTLSTYSTSLIGGRIVDNSTEGKDAGPVGGAAVSALFSMFAGAQNDARNSVGDALLTLSANVGNGKGPNVTVPELMEAYITGAIEFAVTAIKTELASPDGVFKGNPPRELLKYFSGTVTLTTMGLQYSVTTILAMLPVIFMSLLTISIVVVAEFRARCSFLGGGRYVNFDPADPWALMAAASAGGMTEVFESVDGDLGRGQRVMLGYVEGKECLVHV</sequence>
<organism evidence="2 3">
    <name type="scientific">Favolaschia claudopus</name>
    <dbReference type="NCBI Taxonomy" id="2862362"/>
    <lineage>
        <taxon>Eukaryota</taxon>
        <taxon>Fungi</taxon>
        <taxon>Dikarya</taxon>
        <taxon>Basidiomycota</taxon>
        <taxon>Agaricomycotina</taxon>
        <taxon>Agaricomycetes</taxon>
        <taxon>Agaricomycetidae</taxon>
        <taxon>Agaricales</taxon>
        <taxon>Marasmiineae</taxon>
        <taxon>Mycenaceae</taxon>
        <taxon>Favolaschia</taxon>
    </lineage>
</organism>
<dbReference type="Proteomes" id="UP001362999">
    <property type="component" value="Unassembled WGS sequence"/>
</dbReference>
<keyword evidence="3" id="KW-1185">Reference proteome</keyword>
<keyword evidence="1" id="KW-0472">Membrane</keyword>
<protein>
    <submittedName>
        <fullName evidence="2">Uncharacterized protein</fullName>
    </submittedName>
</protein>
<name>A0AAW0DHH7_9AGAR</name>
<accession>A0AAW0DHH7</accession>
<gene>
    <name evidence="2" type="ORF">R3P38DRAFT_2866246</name>
</gene>
<evidence type="ECO:0000313" key="2">
    <source>
        <dbReference type="EMBL" id="KAK7050648.1"/>
    </source>
</evidence>
<keyword evidence="1" id="KW-1133">Transmembrane helix</keyword>
<keyword evidence="1" id="KW-0812">Transmembrane</keyword>
<evidence type="ECO:0000313" key="3">
    <source>
        <dbReference type="Proteomes" id="UP001362999"/>
    </source>
</evidence>
<feature type="transmembrane region" description="Helical" evidence="1">
    <location>
        <begin position="27"/>
        <end position="47"/>
    </location>
</feature>
<evidence type="ECO:0000256" key="1">
    <source>
        <dbReference type="SAM" id="Phobius"/>
    </source>
</evidence>
<dbReference type="EMBL" id="JAWWNJ010000008">
    <property type="protein sequence ID" value="KAK7050648.1"/>
    <property type="molecule type" value="Genomic_DNA"/>
</dbReference>
<feature type="transmembrane region" description="Helical" evidence="1">
    <location>
        <begin position="124"/>
        <end position="147"/>
    </location>
</feature>
<feature type="transmembrane region" description="Helical" evidence="1">
    <location>
        <begin position="522"/>
        <end position="542"/>
    </location>
</feature>
<comment type="caution">
    <text evidence="2">The sequence shown here is derived from an EMBL/GenBank/DDBJ whole genome shotgun (WGS) entry which is preliminary data.</text>
</comment>